<dbReference type="RefSeq" id="WP_035369073.1">
    <property type="nucleotide sequence ID" value="NZ_LR215050.1"/>
</dbReference>
<feature type="chain" id="PRO_5019515897" description="Pesticidal crystal protein Cry22Aa Ig-like domain-containing protein" evidence="1">
    <location>
        <begin position="20"/>
        <end position="447"/>
    </location>
</feature>
<organism evidence="2 3">
    <name type="scientific">Acholeplasma hippikon</name>
    <dbReference type="NCBI Taxonomy" id="264636"/>
    <lineage>
        <taxon>Bacteria</taxon>
        <taxon>Bacillati</taxon>
        <taxon>Mycoplasmatota</taxon>
        <taxon>Mollicutes</taxon>
        <taxon>Acholeplasmatales</taxon>
        <taxon>Acholeplasmataceae</taxon>
        <taxon>Acholeplasma</taxon>
    </lineage>
</organism>
<keyword evidence="1" id="KW-0732">Signal</keyword>
<dbReference type="STRING" id="1408416.GCA_000702765_00766"/>
<dbReference type="Gene3D" id="2.60.40.10">
    <property type="entry name" value="Immunoglobulins"/>
    <property type="match status" value="1"/>
</dbReference>
<gene>
    <name evidence="2" type="ORF">NCTC10172_00211</name>
</gene>
<dbReference type="PROSITE" id="PS51257">
    <property type="entry name" value="PROKAR_LIPOPROTEIN"/>
    <property type="match status" value="1"/>
</dbReference>
<dbReference type="EMBL" id="LR215050">
    <property type="protein sequence ID" value="VEU82204.1"/>
    <property type="molecule type" value="Genomic_DNA"/>
</dbReference>
<name>A0A449BIB8_9MOLU</name>
<proteinExistence type="predicted"/>
<dbReference type="InterPro" id="IPR013783">
    <property type="entry name" value="Ig-like_fold"/>
</dbReference>
<dbReference type="KEGG" id="ahk:NCTC10172_00211"/>
<protein>
    <recommendedName>
        <fullName evidence="4">Pesticidal crystal protein Cry22Aa Ig-like domain-containing protein</fullName>
    </recommendedName>
</protein>
<evidence type="ECO:0000313" key="2">
    <source>
        <dbReference type="EMBL" id="VEU82204.1"/>
    </source>
</evidence>
<evidence type="ECO:0008006" key="4">
    <source>
        <dbReference type="Google" id="ProtNLM"/>
    </source>
</evidence>
<evidence type="ECO:0000256" key="1">
    <source>
        <dbReference type="SAM" id="SignalP"/>
    </source>
</evidence>
<evidence type="ECO:0000313" key="3">
    <source>
        <dbReference type="Proteomes" id="UP000290909"/>
    </source>
</evidence>
<keyword evidence="3" id="KW-1185">Reference proteome</keyword>
<dbReference type="Proteomes" id="UP000290909">
    <property type="component" value="Chromosome"/>
</dbReference>
<reference evidence="2 3" key="1">
    <citation type="submission" date="2019-01" db="EMBL/GenBank/DDBJ databases">
        <authorList>
            <consortium name="Pathogen Informatics"/>
        </authorList>
    </citation>
    <scope>NUCLEOTIDE SEQUENCE [LARGE SCALE GENOMIC DNA]</scope>
    <source>
        <strain evidence="2 3">NCTC10172</strain>
    </source>
</reference>
<sequence>MKKIYLILSICLLSLSLIGCNPKENIDPVVPPIDETDPDKELLEDKIAPILQFTQSTYRTARINQYTTDFNIFEGLQALDNLEGDISSRIEADLGDYDVTVPGEYEVFFFVQDLAGNVSNFVSKKITVVEYYFLVEKYPIFTGIIPNESAKPDKQKVFAGAYYHKVYSSKDYWLGIEAEFTLPMFDINRYNGQHDDRLPIDPSVKNLDNPSIYMGGHAWNESDVGLSLSLTVLKNGSTTIGSYAFRPFWRYITNRDYDIGGYDRANGRYYAVSNASGNNQTKNLFGNWDYLFTEYYYLPGDRLRMILYSPKPGYLQLQIQVIEKSTLPYSVQIREENGWKDPADFKSPAFSSPEHGSLTTKVEFKRVNAIDQSGNEGKPNIPTTSQVFDMVWHNTYLLRKIDGQMYRVVMNETRANFTNGPADSHFTTSGIDPVTGGETVRIHPNFN</sequence>
<feature type="signal peptide" evidence="1">
    <location>
        <begin position="1"/>
        <end position="19"/>
    </location>
</feature>
<dbReference type="AlphaFoldDB" id="A0A449BIB8"/>
<accession>A0A449BIB8</accession>